<dbReference type="SUPFAM" id="SSF54373">
    <property type="entry name" value="FAD-linked reductases, C-terminal domain"/>
    <property type="match status" value="1"/>
</dbReference>
<dbReference type="InterPro" id="IPR036188">
    <property type="entry name" value="FAD/NAD-bd_sf"/>
</dbReference>
<dbReference type="RefSeq" id="WP_260723385.1">
    <property type="nucleotide sequence ID" value="NZ_CP073721.1"/>
</dbReference>
<dbReference type="PANTHER" id="PTHR13789:SF309">
    <property type="entry name" value="PUTATIVE (AFU_ORTHOLOGUE AFUA_6G14510)-RELATED"/>
    <property type="match status" value="1"/>
</dbReference>
<evidence type="ECO:0000256" key="2">
    <source>
        <dbReference type="ARBA" id="ARBA00023033"/>
    </source>
</evidence>
<feature type="domain" description="FAD-binding" evidence="3">
    <location>
        <begin position="4"/>
        <end position="321"/>
    </location>
</feature>
<evidence type="ECO:0000259" key="3">
    <source>
        <dbReference type="Pfam" id="PF01494"/>
    </source>
</evidence>
<dbReference type="GO" id="GO:0004497">
    <property type="term" value="F:monooxygenase activity"/>
    <property type="evidence" value="ECO:0007669"/>
    <property type="project" value="UniProtKB-KW"/>
</dbReference>
<name>A0ABY5YWG7_9ACTN</name>
<gene>
    <name evidence="4" type="ORF">Drose_22855</name>
</gene>
<reference evidence="4" key="1">
    <citation type="submission" date="2021-04" db="EMBL/GenBank/DDBJ databases">
        <title>Biosynthetic gene clusters of Dactylosporangioum roseum.</title>
        <authorList>
            <person name="Hartkoorn R.C."/>
            <person name="Beaudoing E."/>
            <person name="Hot D."/>
            <person name="Moureu S."/>
        </authorList>
    </citation>
    <scope>NUCLEOTIDE SEQUENCE</scope>
    <source>
        <strain evidence="4">NRRL B-16295</strain>
    </source>
</reference>
<dbReference type="EMBL" id="CP073721">
    <property type="protein sequence ID" value="UWZ34091.1"/>
    <property type="molecule type" value="Genomic_DNA"/>
</dbReference>
<evidence type="ECO:0000256" key="1">
    <source>
        <dbReference type="ARBA" id="ARBA00023002"/>
    </source>
</evidence>
<dbReference type="Pfam" id="PF01494">
    <property type="entry name" value="FAD_binding_3"/>
    <property type="match status" value="1"/>
</dbReference>
<evidence type="ECO:0000313" key="4">
    <source>
        <dbReference type="EMBL" id="UWZ34091.1"/>
    </source>
</evidence>
<dbReference type="SUPFAM" id="SSF51905">
    <property type="entry name" value="FAD/NAD(P)-binding domain"/>
    <property type="match status" value="1"/>
</dbReference>
<keyword evidence="2 4" id="KW-0503">Monooxygenase</keyword>
<keyword evidence="5" id="KW-1185">Reference proteome</keyword>
<keyword evidence="1" id="KW-0560">Oxidoreductase</keyword>
<protein>
    <submittedName>
        <fullName evidence="4">FAD-dependent monooxygenase</fullName>
    </submittedName>
</protein>
<accession>A0ABY5YWG7</accession>
<dbReference type="Gene3D" id="3.50.50.60">
    <property type="entry name" value="FAD/NAD(P)-binding domain"/>
    <property type="match status" value="1"/>
</dbReference>
<dbReference type="PRINTS" id="PR00420">
    <property type="entry name" value="RNGMNOXGNASE"/>
</dbReference>
<organism evidence="4 5">
    <name type="scientific">Dactylosporangium roseum</name>
    <dbReference type="NCBI Taxonomy" id="47989"/>
    <lineage>
        <taxon>Bacteria</taxon>
        <taxon>Bacillati</taxon>
        <taxon>Actinomycetota</taxon>
        <taxon>Actinomycetes</taxon>
        <taxon>Micromonosporales</taxon>
        <taxon>Micromonosporaceae</taxon>
        <taxon>Dactylosporangium</taxon>
    </lineage>
</organism>
<dbReference type="Proteomes" id="UP001058271">
    <property type="component" value="Chromosome"/>
</dbReference>
<dbReference type="InterPro" id="IPR050493">
    <property type="entry name" value="FAD-dep_Monooxygenase_BioMet"/>
</dbReference>
<dbReference type="PANTHER" id="PTHR13789">
    <property type="entry name" value="MONOOXYGENASE"/>
    <property type="match status" value="1"/>
</dbReference>
<proteinExistence type="predicted"/>
<evidence type="ECO:0000313" key="5">
    <source>
        <dbReference type="Proteomes" id="UP001058271"/>
    </source>
</evidence>
<sequence>MPDTGIAVVGGGIAGLTATLALEAAGLGCAVFERDAALPGGGGGIQLPPNASRVLDRLGLGPALDAVAVRPLARELRRWDDDTLVGRVELGAAAERRYGAPYRTLRRADLLRVLFERCAAAVRFGHRCIGVEEHRGGVELRFAGGARHRSGVVIGADGLHSAIRGCITVDDVRPSGHTVHRALVPAADVPWPAGPPRVLVWLGPGRHCVCYPVGDAVNVVVVVPAGTGLDAAREGWHPRVRELLAAARDTVHHGLSDRPPMPRWHRGRLAVIGDAAHPMLPFLAQGAAQAIEDAAALAVSLRTGGGFDRFEHSRRARVDRVVAAVHSGVRAGDHAVPDTLSDHDWLYGC</sequence>
<dbReference type="InterPro" id="IPR002938">
    <property type="entry name" value="FAD-bd"/>
</dbReference>